<dbReference type="Proteomes" id="UP001321473">
    <property type="component" value="Unassembled WGS sequence"/>
</dbReference>
<sequence length="188" mass="22182">MKRFAIEGDLSRVTVAEEPAAFMNLFRQLTDLSHMTSTAPVRSPERERKKGGPCQVADDVTRFVTMLQTLRTKTRLLSVGLPYDETMLTARFKVNKISRVFEVGAVVPFSDHCLNKTGFKKQPLLSEPGCTAMVRESYESPKHHHHHHHHFNYHFHYHYHFHHHYYYNDHDHNHDHNDHHDDDHHHHT</sequence>
<gene>
    <name evidence="1" type="ORF">V5799_032548</name>
</gene>
<dbReference type="EMBL" id="JARKHS020028004">
    <property type="protein sequence ID" value="KAK8764843.1"/>
    <property type="molecule type" value="Genomic_DNA"/>
</dbReference>
<organism evidence="1 2">
    <name type="scientific">Amblyomma americanum</name>
    <name type="common">Lone star tick</name>
    <dbReference type="NCBI Taxonomy" id="6943"/>
    <lineage>
        <taxon>Eukaryota</taxon>
        <taxon>Metazoa</taxon>
        <taxon>Ecdysozoa</taxon>
        <taxon>Arthropoda</taxon>
        <taxon>Chelicerata</taxon>
        <taxon>Arachnida</taxon>
        <taxon>Acari</taxon>
        <taxon>Parasitiformes</taxon>
        <taxon>Ixodida</taxon>
        <taxon>Ixodoidea</taxon>
        <taxon>Ixodidae</taxon>
        <taxon>Amblyomminae</taxon>
        <taxon>Amblyomma</taxon>
    </lineage>
</organism>
<evidence type="ECO:0000313" key="1">
    <source>
        <dbReference type="EMBL" id="KAK8764843.1"/>
    </source>
</evidence>
<comment type="caution">
    <text evidence="1">The sequence shown here is derived from an EMBL/GenBank/DDBJ whole genome shotgun (WGS) entry which is preliminary data.</text>
</comment>
<accession>A0AAQ4DQV3</accession>
<evidence type="ECO:0000313" key="2">
    <source>
        <dbReference type="Proteomes" id="UP001321473"/>
    </source>
</evidence>
<reference evidence="1 2" key="1">
    <citation type="journal article" date="2023" name="Arcadia Sci">
        <title>De novo assembly of a long-read Amblyomma americanum tick genome.</title>
        <authorList>
            <person name="Chou S."/>
            <person name="Poskanzer K.E."/>
            <person name="Rollins M."/>
            <person name="Thuy-Boun P.S."/>
        </authorList>
    </citation>
    <scope>NUCLEOTIDE SEQUENCE [LARGE SCALE GENOMIC DNA]</scope>
    <source>
        <strain evidence="1">F_SG_1</strain>
        <tissue evidence="1">Salivary glands</tissue>
    </source>
</reference>
<keyword evidence="2" id="KW-1185">Reference proteome</keyword>
<name>A0AAQ4DQV3_AMBAM</name>
<proteinExistence type="predicted"/>
<protein>
    <submittedName>
        <fullName evidence="1">Uncharacterized protein</fullName>
    </submittedName>
</protein>
<dbReference type="AlphaFoldDB" id="A0AAQ4DQV3"/>